<dbReference type="Proteomes" id="UP001446871">
    <property type="component" value="Unassembled WGS sequence"/>
</dbReference>
<accession>A0ABR1WHB2</accession>
<comment type="caution">
    <text evidence="3">The sequence shown here is derived from an EMBL/GenBank/DDBJ whole genome shotgun (WGS) entry which is preliminary data.</text>
</comment>
<feature type="signal peptide" evidence="2">
    <location>
        <begin position="1"/>
        <end position="20"/>
    </location>
</feature>
<keyword evidence="4" id="KW-1185">Reference proteome</keyword>
<feature type="compositionally biased region" description="Acidic residues" evidence="1">
    <location>
        <begin position="95"/>
        <end position="108"/>
    </location>
</feature>
<dbReference type="EMBL" id="JAQQWM010000001">
    <property type="protein sequence ID" value="KAK8082372.1"/>
    <property type="molecule type" value="Genomic_DNA"/>
</dbReference>
<gene>
    <name evidence="3" type="ORF">PG996_001153</name>
</gene>
<evidence type="ECO:0000313" key="4">
    <source>
        <dbReference type="Proteomes" id="UP001446871"/>
    </source>
</evidence>
<feature type="chain" id="PRO_5046576624" evidence="2">
    <location>
        <begin position="21"/>
        <end position="157"/>
    </location>
</feature>
<sequence length="157" mass="16400">MQNILAVILLTIAALEGALAAPVGDAVAVDVGTNDNFPASASFEGAEEIYARNVNEDDEKNYISNAPGPVADPIPLDSAPDMSEEPSAVGPRDLDEIEERDLAEEDDQLEARDLDTENAGGLEKRDAVVVAEEVAAATKAAPRRGLAVASETTAEAR</sequence>
<feature type="compositionally biased region" description="Low complexity" evidence="1">
    <location>
        <begin position="128"/>
        <end position="140"/>
    </location>
</feature>
<proteinExistence type="predicted"/>
<evidence type="ECO:0000256" key="2">
    <source>
        <dbReference type="SAM" id="SignalP"/>
    </source>
</evidence>
<organism evidence="3 4">
    <name type="scientific">Apiospora saccharicola</name>
    <dbReference type="NCBI Taxonomy" id="335842"/>
    <lineage>
        <taxon>Eukaryota</taxon>
        <taxon>Fungi</taxon>
        <taxon>Dikarya</taxon>
        <taxon>Ascomycota</taxon>
        <taxon>Pezizomycotina</taxon>
        <taxon>Sordariomycetes</taxon>
        <taxon>Xylariomycetidae</taxon>
        <taxon>Amphisphaeriales</taxon>
        <taxon>Apiosporaceae</taxon>
        <taxon>Apiospora</taxon>
    </lineage>
</organism>
<protein>
    <submittedName>
        <fullName evidence="3">Uncharacterized protein</fullName>
    </submittedName>
</protein>
<reference evidence="3 4" key="1">
    <citation type="submission" date="2023-01" db="EMBL/GenBank/DDBJ databases">
        <title>Analysis of 21 Apiospora genomes using comparative genomics revels a genus with tremendous synthesis potential of carbohydrate active enzymes and secondary metabolites.</title>
        <authorList>
            <person name="Sorensen T."/>
        </authorList>
    </citation>
    <scope>NUCLEOTIDE SEQUENCE [LARGE SCALE GENOMIC DNA]</scope>
    <source>
        <strain evidence="3 4">CBS 83171</strain>
    </source>
</reference>
<evidence type="ECO:0000256" key="1">
    <source>
        <dbReference type="SAM" id="MobiDB-lite"/>
    </source>
</evidence>
<name>A0ABR1WHB2_9PEZI</name>
<evidence type="ECO:0000313" key="3">
    <source>
        <dbReference type="EMBL" id="KAK8082372.1"/>
    </source>
</evidence>
<keyword evidence="2" id="KW-0732">Signal</keyword>
<feature type="region of interest" description="Disordered" evidence="1">
    <location>
        <begin position="59"/>
        <end position="157"/>
    </location>
</feature>